<evidence type="ECO:0000256" key="4">
    <source>
        <dbReference type="ARBA" id="ARBA00022840"/>
    </source>
</evidence>
<dbReference type="SUPFAM" id="SSF48334">
    <property type="entry name" value="DNA repair protein MutS, domain III"/>
    <property type="match status" value="1"/>
</dbReference>
<dbReference type="InterPro" id="IPR000432">
    <property type="entry name" value="DNA_mismatch_repair_MutS_C"/>
</dbReference>
<dbReference type="InterPro" id="IPR036187">
    <property type="entry name" value="DNA_mismatch_repair_MutS_sf"/>
</dbReference>
<keyword evidence="11" id="KW-1185">Reference proteome</keyword>
<dbReference type="InterPro" id="IPR007860">
    <property type="entry name" value="DNA_mmatch_repair_MutS_con_dom"/>
</dbReference>
<dbReference type="GO" id="GO:0032301">
    <property type="term" value="C:MutSalpha complex"/>
    <property type="evidence" value="ECO:0007669"/>
    <property type="project" value="TreeGrafter"/>
</dbReference>
<dbReference type="PROSITE" id="PS00486">
    <property type="entry name" value="DNA_MISMATCH_REPAIR_2"/>
    <property type="match status" value="1"/>
</dbReference>
<dbReference type="AlphaFoldDB" id="A0A9W8M0U5"/>
<evidence type="ECO:0000256" key="7">
    <source>
        <dbReference type="RuleBase" id="RU003756"/>
    </source>
</evidence>
<dbReference type="SMART" id="SM00533">
    <property type="entry name" value="MUTSd"/>
    <property type="match status" value="1"/>
</dbReference>
<comment type="caution">
    <text evidence="10">The sequence shown here is derived from an EMBL/GenBank/DDBJ whole genome shotgun (WGS) entry which is preliminary data.</text>
</comment>
<feature type="region of interest" description="Disordered" evidence="8">
    <location>
        <begin position="82"/>
        <end position="123"/>
    </location>
</feature>
<comment type="function">
    <text evidence="6 7">Component of the post-replicative DNA mismatch repair system (MMR).</text>
</comment>
<dbReference type="InterPro" id="IPR027417">
    <property type="entry name" value="P-loop_NTPase"/>
</dbReference>
<organism evidence="10 11">
    <name type="scientific">Coemansia brasiliensis</name>
    <dbReference type="NCBI Taxonomy" id="2650707"/>
    <lineage>
        <taxon>Eukaryota</taxon>
        <taxon>Fungi</taxon>
        <taxon>Fungi incertae sedis</taxon>
        <taxon>Zoopagomycota</taxon>
        <taxon>Kickxellomycotina</taxon>
        <taxon>Kickxellomycetes</taxon>
        <taxon>Kickxellales</taxon>
        <taxon>Kickxellaceae</taxon>
        <taxon>Coemansia</taxon>
    </lineage>
</organism>
<dbReference type="FunFam" id="3.40.1170.10:FF:000002">
    <property type="entry name" value="DNA mismatch repair protein"/>
    <property type="match status" value="1"/>
</dbReference>
<keyword evidence="4 6" id="KW-0067">ATP-binding</keyword>
<dbReference type="Gene3D" id="3.30.420.110">
    <property type="entry name" value="MutS, connector domain"/>
    <property type="match status" value="1"/>
</dbReference>
<dbReference type="Pfam" id="PF05190">
    <property type="entry name" value="MutS_IV"/>
    <property type="match status" value="1"/>
</dbReference>
<keyword evidence="2 6" id="KW-0547">Nucleotide-binding</keyword>
<dbReference type="InterPro" id="IPR007861">
    <property type="entry name" value="DNA_mismatch_repair_MutS_clamp"/>
</dbReference>
<dbReference type="InterPro" id="IPR017261">
    <property type="entry name" value="DNA_mismatch_repair_MutS/MSH"/>
</dbReference>
<dbReference type="GO" id="GO:0006298">
    <property type="term" value="P:mismatch repair"/>
    <property type="evidence" value="ECO:0007669"/>
    <property type="project" value="InterPro"/>
</dbReference>
<evidence type="ECO:0000313" key="10">
    <source>
        <dbReference type="EMBL" id="KAJ2849422.1"/>
    </source>
</evidence>
<keyword evidence="3 6" id="KW-0227">DNA damage</keyword>
<dbReference type="Gene3D" id="1.10.1420.10">
    <property type="match status" value="2"/>
</dbReference>
<gene>
    <name evidence="10" type="primary">MSH6</name>
    <name evidence="10" type="ORF">IWW36_002639</name>
</gene>
<dbReference type="InterPro" id="IPR007696">
    <property type="entry name" value="DNA_mismatch_repair_MutS_core"/>
</dbReference>
<feature type="compositionally biased region" description="Low complexity" evidence="8">
    <location>
        <begin position="165"/>
        <end position="175"/>
    </location>
</feature>
<dbReference type="OrthoDB" id="10252754at2759"/>
<dbReference type="GO" id="GO:0030983">
    <property type="term" value="F:mismatched DNA binding"/>
    <property type="evidence" value="ECO:0007669"/>
    <property type="project" value="UniProtKB-UniRule"/>
</dbReference>
<evidence type="ECO:0000256" key="2">
    <source>
        <dbReference type="ARBA" id="ARBA00022741"/>
    </source>
</evidence>
<dbReference type="FunFam" id="1.10.1420.10:FF:000005">
    <property type="entry name" value="DNA mismatch repair protein"/>
    <property type="match status" value="1"/>
</dbReference>
<keyword evidence="5 6" id="KW-0238">DNA-binding</keyword>
<dbReference type="Pfam" id="PF01624">
    <property type="entry name" value="MutS_I"/>
    <property type="match status" value="1"/>
</dbReference>
<dbReference type="PANTHER" id="PTHR11361:SF148">
    <property type="entry name" value="DNA MISMATCH REPAIR PROTEIN MSH6"/>
    <property type="match status" value="1"/>
</dbReference>
<evidence type="ECO:0000259" key="9">
    <source>
        <dbReference type="PROSITE" id="PS00486"/>
    </source>
</evidence>
<keyword evidence="6 7" id="KW-0234">DNA repair</keyword>
<protein>
    <recommendedName>
        <fullName evidence="6">DNA mismatch repair protein</fullName>
    </recommendedName>
</protein>
<dbReference type="Gene3D" id="3.40.1170.10">
    <property type="entry name" value="DNA repair protein MutS, domain I"/>
    <property type="match status" value="1"/>
</dbReference>
<dbReference type="GO" id="GO:0005524">
    <property type="term" value="F:ATP binding"/>
    <property type="evidence" value="ECO:0007669"/>
    <property type="project" value="UniProtKB-UniRule"/>
</dbReference>
<name>A0A9W8M0U5_9FUNG</name>
<dbReference type="SUPFAM" id="SSF53150">
    <property type="entry name" value="DNA repair protein MutS, domain II"/>
    <property type="match status" value="1"/>
</dbReference>
<dbReference type="SMART" id="SM00534">
    <property type="entry name" value="MUTSac"/>
    <property type="match status" value="1"/>
</dbReference>
<dbReference type="Pfam" id="PF05192">
    <property type="entry name" value="MutS_III"/>
    <property type="match status" value="1"/>
</dbReference>
<evidence type="ECO:0000256" key="3">
    <source>
        <dbReference type="ARBA" id="ARBA00022763"/>
    </source>
</evidence>
<dbReference type="Pfam" id="PF00488">
    <property type="entry name" value="MutS_V"/>
    <property type="match status" value="1"/>
</dbReference>
<sequence>MTQQNNNGTPKSSRAQTSLLNFFTTPKTAKAAERDSQEALLDQADVFMDQDMLAEVENVERLAAPSARKRKAAVGMDVDEEDYKPSTCTRNGKNRRCIDDDSDYEDQPQSPTPARVNGKASKASGLGQLRFNAAESSFMPDDKPLAASLSRNLHLQKNSSSGVGSQPLMQQLQSPPRTPTDAKRARVSAFAKKNEERYSWLEDVRDAQGLRPTDVGYDKRTLLIPQSAWRAFSPFERQYWEIKSRHWDTVVFFKKGKFYELYENDATIAHQEFDLKMTDRVNMRMAGVPESSFDSWVAQFVARGYRVARVDQMESRLAKEMRERGNSTKKGDNLVVRELTGVITAGTLVDPALLTQDLATYCLALVEQTHDDDSGNLMTSFGVAFVDTATAQFSMCTVPDDDGDRSYLETLLAQLNPREVLYVRGGAGPGSAARGRCVEDAVLSSPDARDGMAGISQATWRTLKNTCAPTTDWIALAPRSEFWDALTARREIDQYFSPWPAALQRAADTQPLALTAVGGLLSYLRTLKLDTDLASLGNFAFYAPVQHGSSLVLDGPSLANLDIFETESDGASGSLFSLLDHARTPFGRRLLRRWACHPLGHAEAINARMDAVEFCMGDVGNELAAALVGMPDLERILSRVHAGRCKVADFLALLSGLDAAANFIAQIRSTYGTNAPARIQALVALFPALDIQEFRAAFDIGVAESEGRLIPHAGSDAQYDEALAAINEVDAWLDQHLADARQRFGCASIVYKHIGKEQYQLEVPASVQMPDSYLQLSATKSVRRYWSPELRTKTKQRAEALETRAMVLDSYQTRLYSRFDRHYATAMKAVSVVAEIDCLLALATASSALGAPACRAKIVESGTIEFQQLRHPCVALGRGGSDFVANDIVLGRQSNKEAATMVLLTGPNMGGKSTLLRQVCLGVILAQIGCYVPAQAATITPVDRLFTRIGARDNLLAGRSTFMVEMAETAAIVRHATPRSLVVLDELGRGTSTHDGEAVAFGVLHGLCARLGCLGIFSTHYGLLADSLLHTDTLLRPMHMACAVDEAQHRVTFLYRLQHGVASKSHGMNVAAMAGVPAPIVARASAIAEQFEQRLRQRRRRAAESASTAADASQLLPLPLQSDFANLLRMAALPPSTDSTAGYEQPVGGAAAAKKANENQYWSCIIDHLRRTMALRHNGPAVDLVCEQHMT</sequence>
<feature type="domain" description="DNA mismatch repair proteins mutS family" evidence="9">
    <location>
        <begin position="980"/>
        <end position="996"/>
    </location>
</feature>
<dbReference type="SUPFAM" id="SSF52540">
    <property type="entry name" value="P-loop containing nucleoside triphosphate hydrolases"/>
    <property type="match status" value="1"/>
</dbReference>
<reference evidence="10" key="1">
    <citation type="submission" date="2022-07" db="EMBL/GenBank/DDBJ databases">
        <title>Phylogenomic reconstructions and comparative analyses of Kickxellomycotina fungi.</title>
        <authorList>
            <person name="Reynolds N.K."/>
            <person name="Stajich J.E."/>
            <person name="Barry K."/>
            <person name="Grigoriev I.V."/>
            <person name="Crous P."/>
            <person name="Smith M.E."/>
        </authorList>
    </citation>
    <scope>NUCLEOTIDE SEQUENCE</scope>
    <source>
        <strain evidence="10">NRRL 1566</strain>
    </source>
</reference>
<evidence type="ECO:0000256" key="1">
    <source>
        <dbReference type="ARBA" id="ARBA00006271"/>
    </source>
</evidence>
<dbReference type="InterPro" id="IPR016151">
    <property type="entry name" value="DNA_mismatch_repair_MutS_N"/>
</dbReference>
<evidence type="ECO:0000256" key="8">
    <source>
        <dbReference type="SAM" id="MobiDB-lite"/>
    </source>
</evidence>
<dbReference type="SUPFAM" id="SSF55271">
    <property type="entry name" value="DNA repair protein MutS, domain I"/>
    <property type="match status" value="1"/>
</dbReference>
<dbReference type="Pfam" id="PF05188">
    <property type="entry name" value="MutS_II"/>
    <property type="match status" value="1"/>
</dbReference>
<dbReference type="NCBIfam" id="NF003810">
    <property type="entry name" value="PRK05399.1"/>
    <property type="match status" value="1"/>
</dbReference>
<dbReference type="Proteomes" id="UP001139887">
    <property type="component" value="Unassembled WGS sequence"/>
</dbReference>
<accession>A0A9W8M0U5</accession>
<feature type="region of interest" description="Disordered" evidence="8">
    <location>
        <begin position="157"/>
        <end position="185"/>
    </location>
</feature>
<evidence type="ECO:0000256" key="6">
    <source>
        <dbReference type="PIRNR" id="PIRNR037677"/>
    </source>
</evidence>
<dbReference type="PANTHER" id="PTHR11361">
    <property type="entry name" value="DNA MISMATCH REPAIR PROTEIN MUTS FAMILY MEMBER"/>
    <property type="match status" value="1"/>
</dbReference>
<evidence type="ECO:0000313" key="11">
    <source>
        <dbReference type="Proteomes" id="UP001139887"/>
    </source>
</evidence>
<dbReference type="InterPro" id="IPR045076">
    <property type="entry name" value="MutS"/>
</dbReference>
<dbReference type="PIRSF" id="PIRSF037677">
    <property type="entry name" value="DNA_mis_repair_Msh6"/>
    <property type="match status" value="1"/>
</dbReference>
<dbReference type="InterPro" id="IPR007695">
    <property type="entry name" value="DNA_mismatch_repair_MutS-lik_N"/>
</dbReference>
<dbReference type="GO" id="GO:0140664">
    <property type="term" value="F:ATP-dependent DNA damage sensor activity"/>
    <property type="evidence" value="ECO:0007669"/>
    <property type="project" value="InterPro"/>
</dbReference>
<dbReference type="InterPro" id="IPR036678">
    <property type="entry name" value="MutS_con_dom_sf"/>
</dbReference>
<evidence type="ECO:0000256" key="5">
    <source>
        <dbReference type="ARBA" id="ARBA00023125"/>
    </source>
</evidence>
<dbReference type="EMBL" id="JANBUW010000079">
    <property type="protein sequence ID" value="KAJ2849422.1"/>
    <property type="molecule type" value="Genomic_DNA"/>
</dbReference>
<proteinExistence type="inferred from homology"/>
<dbReference type="Gene3D" id="3.40.50.300">
    <property type="entry name" value="P-loop containing nucleotide triphosphate hydrolases"/>
    <property type="match status" value="1"/>
</dbReference>
<comment type="similarity">
    <text evidence="1 6 7">Belongs to the DNA mismatch repair MutS family.</text>
</comment>